<organism evidence="1 2">
    <name type="scientific">Microctonus aethiopoides</name>
    <dbReference type="NCBI Taxonomy" id="144406"/>
    <lineage>
        <taxon>Eukaryota</taxon>
        <taxon>Metazoa</taxon>
        <taxon>Ecdysozoa</taxon>
        <taxon>Arthropoda</taxon>
        <taxon>Hexapoda</taxon>
        <taxon>Insecta</taxon>
        <taxon>Pterygota</taxon>
        <taxon>Neoptera</taxon>
        <taxon>Endopterygota</taxon>
        <taxon>Hymenoptera</taxon>
        <taxon>Apocrita</taxon>
        <taxon>Ichneumonoidea</taxon>
        <taxon>Braconidae</taxon>
        <taxon>Euphorinae</taxon>
        <taxon>Microctonus</taxon>
    </lineage>
</organism>
<keyword evidence="2" id="KW-1185">Reference proteome</keyword>
<protein>
    <submittedName>
        <fullName evidence="1">Uncharacterized protein</fullName>
    </submittedName>
</protein>
<sequence length="155" mass="17442">MADLGSRFKNGAGANPKQRNIIKGERILKASYSIKCGKNKDQNERSDTVSFTAYCLKTSKLKEILHEINGKVQLNGEIMSVPCSCKADLGEQCKLRSVCPNEFWQHTKRFVLMGNLWKRIFTSLLDALLRSLTTQTIFLLDFGRGGNVAHSIINY</sequence>
<accession>A0AA39EZT1</accession>
<evidence type="ECO:0000313" key="2">
    <source>
        <dbReference type="Proteomes" id="UP001168990"/>
    </source>
</evidence>
<proteinExistence type="predicted"/>
<reference evidence="1" key="2">
    <citation type="submission" date="2023-03" db="EMBL/GenBank/DDBJ databases">
        <authorList>
            <person name="Inwood S.N."/>
            <person name="Skelly J.G."/>
            <person name="Guhlin J."/>
            <person name="Harrop T.W.R."/>
            <person name="Goldson S.G."/>
            <person name="Dearden P.K."/>
        </authorList>
    </citation>
    <scope>NUCLEOTIDE SEQUENCE</scope>
    <source>
        <strain evidence="1">Irish</strain>
        <tissue evidence="1">Whole body</tissue>
    </source>
</reference>
<reference evidence="1" key="1">
    <citation type="journal article" date="2023" name="bioRxiv">
        <title>Scaffold-level genome assemblies of two parasitoid biocontrol wasps reveal the parthenogenesis mechanism and an associated novel virus.</title>
        <authorList>
            <person name="Inwood S."/>
            <person name="Skelly J."/>
            <person name="Guhlin J."/>
            <person name="Harrop T."/>
            <person name="Goldson S."/>
            <person name="Dearden P."/>
        </authorList>
    </citation>
    <scope>NUCLEOTIDE SEQUENCE</scope>
    <source>
        <strain evidence="1">Irish</strain>
        <tissue evidence="1">Whole body</tissue>
    </source>
</reference>
<dbReference type="EMBL" id="JAQQBS010001423">
    <property type="protein sequence ID" value="KAK0160289.1"/>
    <property type="molecule type" value="Genomic_DNA"/>
</dbReference>
<name>A0AA39EZT1_9HYME</name>
<comment type="caution">
    <text evidence="1">The sequence shown here is derived from an EMBL/GenBank/DDBJ whole genome shotgun (WGS) entry which is preliminary data.</text>
</comment>
<dbReference type="AlphaFoldDB" id="A0AA39EZT1"/>
<evidence type="ECO:0000313" key="1">
    <source>
        <dbReference type="EMBL" id="KAK0160289.1"/>
    </source>
</evidence>
<dbReference type="Proteomes" id="UP001168990">
    <property type="component" value="Unassembled WGS sequence"/>
</dbReference>
<gene>
    <name evidence="1" type="ORF">PV328_007717</name>
</gene>